<name>A0A0L0QJZ9_VIRPA</name>
<reference evidence="2" key="1">
    <citation type="submission" date="2015-07" db="EMBL/GenBank/DDBJ databases">
        <title>Fjat-10053 dsm26.</title>
        <authorList>
            <person name="Liu B."/>
            <person name="Wang J."/>
            <person name="Zhu Y."/>
            <person name="Liu G."/>
            <person name="Chen Q."/>
            <person name="Chen Z."/>
            <person name="Lan J."/>
            <person name="Che J."/>
            <person name="Ge C."/>
            <person name="Shi H."/>
            <person name="Pan Z."/>
            <person name="Liu X."/>
        </authorList>
    </citation>
    <scope>NUCLEOTIDE SEQUENCE [LARGE SCALE GENOMIC DNA]</scope>
    <source>
        <strain evidence="2">DSM 26</strain>
    </source>
</reference>
<evidence type="ECO:0000313" key="2">
    <source>
        <dbReference type="Proteomes" id="UP000036780"/>
    </source>
</evidence>
<dbReference type="Proteomes" id="UP000036780">
    <property type="component" value="Unassembled WGS sequence"/>
</dbReference>
<dbReference type="AlphaFoldDB" id="A0A0L0QJZ9"/>
<comment type="caution">
    <text evidence="1">The sequence shown here is derived from an EMBL/GenBank/DDBJ whole genome shotgun (WGS) entry which is preliminary data.</text>
</comment>
<dbReference type="PATRIC" id="fig|1473.5.peg.413"/>
<proteinExistence type="predicted"/>
<sequence length="67" mass="8118">MRAKGNWLNNEEQKEVIKELNNSKEFKTQIKAMKEETFFDENSIIIPVITKYTIRKIFRRIFLLINI</sequence>
<gene>
    <name evidence="1" type="ORF">AFK71_09635</name>
</gene>
<accession>A0A0L0QJZ9</accession>
<protein>
    <submittedName>
        <fullName evidence="1">Uncharacterized protein</fullName>
    </submittedName>
</protein>
<organism evidence="1 2">
    <name type="scientific">Virgibacillus pantothenticus</name>
    <dbReference type="NCBI Taxonomy" id="1473"/>
    <lineage>
        <taxon>Bacteria</taxon>
        <taxon>Bacillati</taxon>
        <taxon>Bacillota</taxon>
        <taxon>Bacilli</taxon>
        <taxon>Bacillales</taxon>
        <taxon>Bacillaceae</taxon>
        <taxon>Virgibacillus</taxon>
    </lineage>
</organism>
<evidence type="ECO:0000313" key="1">
    <source>
        <dbReference type="EMBL" id="KNE18844.1"/>
    </source>
</evidence>
<dbReference type="RefSeq" id="WP_050351335.1">
    <property type="nucleotide sequence ID" value="NZ_BOSN01000002.1"/>
</dbReference>
<dbReference type="EMBL" id="LGTO01000007">
    <property type="protein sequence ID" value="KNE18844.1"/>
    <property type="molecule type" value="Genomic_DNA"/>
</dbReference>
<keyword evidence="2" id="KW-1185">Reference proteome</keyword>
<dbReference type="OrthoDB" id="5125543at2"/>
<dbReference type="GeneID" id="66871818"/>